<dbReference type="Pfam" id="PF05833">
    <property type="entry name" value="NFACT_N"/>
    <property type="match status" value="1"/>
</dbReference>
<accession>A0A1T5MGH3</accession>
<dbReference type="GO" id="GO:0019843">
    <property type="term" value="F:rRNA binding"/>
    <property type="evidence" value="ECO:0007669"/>
    <property type="project" value="UniProtKB-UniRule"/>
</dbReference>
<dbReference type="Proteomes" id="UP000190285">
    <property type="component" value="Unassembled WGS sequence"/>
</dbReference>
<dbReference type="InterPro" id="IPR010979">
    <property type="entry name" value="Ribosomal_uS13-like_H2TH"/>
</dbReference>
<dbReference type="HAMAP" id="MF_00844_B">
    <property type="entry name" value="RqcH_B"/>
    <property type="match status" value="1"/>
</dbReference>
<dbReference type="InterPro" id="IPR008532">
    <property type="entry name" value="NFACT_RNA-bd"/>
</dbReference>
<keyword evidence="5" id="KW-0175">Coiled coil</keyword>
<dbReference type="SUPFAM" id="SSF46946">
    <property type="entry name" value="S13-like H2TH domain"/>
    <property type="match status" value="1"/>
</dbReference>
<proteinExistence type="inferred from homology"/>
<protein>
    <recommendedName>
        <fullName evidence="5">Rqc2 homolog RqcH</fullName>
        <shortName evidence="5">RqcH</shortName>
    </recommendedName>
</protein>
<reference evidence="7 8" key="1">
    <citation type="submission" date="2017-02" db="EMBL/GenBank/DDBJ databases">
        <authorList>
            <person name="Peterson S.W."/>
        </authorList>
    </citation>
    <scope>NUCLEOTIDE SEQUENCE [LARGE SCALE GENOMIC DNA]</scope>
    <source>
        <strain evidence="7 8">M1</strain>
    </source>
</reference>
<keyword evidence="1 5" id="KW-0820">tRNA-binding</keyword>
<dbReference type="STRING" id="36842.SAMN02194393_04682"/>
<feature type="coiled-coil region" evidence="5">
    <location>
        <begin position="398"/>
        <end position="432"/>
    </location>
</feature>
<dbReference type="GO" id="GO:1990112">
    <property type="term" value="C:RQC complex"/>
    <property type="evidence" value="ECO:0007669"/>
    <property type="project" value="TreeGrafter"/>
</dbReference>
<keyword evidence="3 5" id="KW-0694">RNA-binding</keyword>
<dbReference type="Pfam" id="PF05670">
    <property type="entry name" value="NFACT-R_1"/>
    <property type="match status" value="1"/>
</dbReference>
<comment type="function">
    <text evidence="5">Key component of the ribosome quality control system (RQC), a ribosome-associated complex that mediates the extraction of incompletely synthesized nascent chains from stalled ribosomes and their subsequent degradation. RqcH recruits Ala-charged tRNA, and with RqcP directs the elongation of stalled nascent chains on 50S ribosomal subunits, leading to non-templated C-terminal alanine extensions (Ala tail). The Ala tail promotes nascent chain degradation. May add between 1 and at least 8 Ala residues. Binds to stalled 50S ribosomal subunits.</text>
</comment>
<dbReference type="PANTHER" id="PTHR15239:SF6">
    <property type="entry name" value="RIBOSOME QUALITY CONTROL COMPLEX SUBUNIT NEMF"/>
    <property type="match status" value="1"/>
</dbReference>
<dbReference type="InterPro" id="IPR051608">
    <property type="entry name" value="RQC_Subunit_NEMF"/>
</dbReference>
<dbReference type="EMBL" id="FUZT01000015">
    <property type="protein sequence ID" value="SKC87275.1"/>
    <property type="molecule type" value="Genomic_DNA"/>
</dbReference>
<comment type="subunit">
    <text evidence="5">Associates with stalled 50S ribosomal subunits. Binds to RqcP.</text>
</comment>
<evidence type="ECO:0000313" key="7">
    <source>
        <dbReference type="EMBL" id="SKC87275.1"/>
    </source>
</evidence>
<keyword evidence="4 5" id="KW-0648">Protein biosynthesis</keyword>
<evidence type="ECO:0000256" key="3">
    <source>
        <dbReference type="ARBA" id="ARBA00022884"/>
    </source>
</evidence>
<evidence type="ECO:0000256" key="5">
    <source>
        <dbReference type="HAMAP-Rule" id="MF_00844"/>
    </source>
</evidence>
<dbReference type="GO" id="GO:0000049">
    <property type="term" value="F:tRNA binding"/>
    <property type="evidence" value="ECO:0007669"/>
    <property type="project" value="UniProtKB-UniRule"/>
</dbReference>
<keyword evidence="8" id="KW-1185">Reference proteome</keyword>
<dbReference type="Gene3D" id="2.30.310.10">
    <property type="entry name" value="ibrinogen binding protein from staphylococcus aureus domain"/>
    <property type="match status" value="1"/>
</dbReference>
<comment type="similarity">
    <text evidence="5">Belongs to the NEMF family.</text>
</comment>
<evidence type="ECO:0000259" key="6">
    <source>
        <dbReference type="Pfam" id="PF05670"/>
    </source>
</evidence>
<dbReference type="Gene3D" id="1.10.8.50">
    <property type="match status" value="1"/>
</dbReference>
<dbReference type="PANTHER" id="PTHR15239">
    <property type="entry name" value="NUCLEAR EXPORT MEDIATOR FACTOR NEMF"/>
    <property type="match status" value="1"/>
</dbReference>
<dbReference type="GO" id="GO:0072344">
    <property type="term" value="P:rescue of stalled ribosome"/>
    <property type="evidence" value="ECO:0007669"/>
    <property type="project" value="UniProtKB-UniRule"/>
</dbReference>
<evidence type="ECO:0000313" key="8">
    <source>
        <dbReference type="Proteomes" id="UP000190285"/>
    </source>
</evidence>
<sequence length="592" mass="68521">MPFDGLVINSLKKELKQVLLNKKIEKIYQPEDDEILIKFRNTDINNKLLISVNSSFPHLCLTSMQKVNPTTPPMFCMLLRKHLHGGKIVDCYQVEFERILVLSVESHDELGNINIKNLIVEIMGKHSNIILTQDNNTIIDSIKRIPSSISRKRQILPGLKYEYPPSQNKINIFTTDYTTFKNKINNNSKNTQIFKAIYKSFQGISPIIAKEICYRSSISMDIPISELSDKNFTDIWNVFIGILGKTHKNEYSPNIIFDAKDNKTIDFSPIVLKIYENEYFSLSFFDSISDTINKYYFEKDKYNRIKQKSTDITKIVNTRLERLHNKLQKQKEELLTAEGADKYKLYGELILSNMHNISKGMKEVTLQNYYETNMPSIAVPLDPKLSPSENSQKYYKKYNKYKSAINKINKQIKETTEEIQYLQNVLTNIENTDDINNIDEIKQELIEQNYIKKRKIVKKKEKSLASKPSEYITSDGFTVLAGKNNKQNDYLTLKVASKKDIWLHTKDIPGSHVIIRTEGKEVSEDTIKAAALIAAYNSKGRYSSKVPIDYTYVKYVKKPSGAKPGMVIYENFKTIYVTPFKEEVQKLEAQRE</sequence>
<evidence type="ECO:0000256" key="1">
    <source>
        <dbReference type="ARBA" id="ARBA00022555"/>
    </source>
</evidence>
<organism evidence="7 8">
    <name type="scientific">Maledivibacter halophilus</name>
    <dbReference type="NCBI Taxonomy" id="36842"/>
    <lineage>
        <taxon>Bacteria</taxon>
        <taxon>Bacillati</taxon>
        <taxon>Bacillota</taxon>
        <taxon>Clostridia</taxon>
        <taxon>Peptostreptococcales</taxon>
        <taxon>Caminicellaceae</taxon>
        <taxon>Maledivibacter</taxon>
    </lineage>
</organism>
<keyword evidence="2 5" id="KW-0699">rRNA-binding</keyword>
<gene>
    <name evidence="5" type="primary">rqcH</name>
    <name evidence="7" type="ORF">SAMN02194393_04682</name>
</gene>
<dbReference type="AlphaFoldDB" id="A0A1T5MGH3"/>
<evidence type="ECO:0000256" key="2">
    <source>
        <dbReference type="ARBA" id="ARBA00022730"/>
    </source>
</evidence>
<dbReference type="InterPro" id="IPR043682">
    <property type="entry name" value="RqcH_bacterial"/>
</dbReference>
<dbReference type="RefSeq" id="WP_079495165.1">
    <property type="nucleotide sequence ID" value="NZ_FUZT01000015.1"/>
</dbReference>
<dbReference type="OrthoDB" id="9766163at2"/>
<evidence type="ECO:0000256" key="4">
    <source>
        <dbReference type="ARBA" id="ARBA00022917"/>
    </source>
</evidence>
<dbReference type="GO" id="GO:0043023">
    <property type="term" value="F:ribosomal large subunit binding"/>
    <property type="evidence" value="ECO:0007669"/>
    <property type="project" value="UniProtKB-UniRule"/>
</dbReference>
<name>A0A1T5MGH3_9FIRM</name>
<dbReference type="FunFam" id="2.30.310.10:FF:000004">
    <property type="entry name" value="Fibronectin-binding protein A"/>
    <property type="match status" value="1"/>
</dbReference>
<feature type="domain" description="NFACT RNA-binding" evidence="6">
    <location>
        <begin position="470"/>
        <end position="561"/>
    </location>
</feature>
<feature type="coiled-coil region" evidence="5">
    <location>
        <begin position="313"/>
        <end position="340"/>
    </location>
</feature>